<evidence type="ECO:0000313" key="2">
    <source>
        <dbReference type="EMBL" id="MDC0668229.1"/>
    </source>
</evidence>
<sequence>MRSGNWILGAVVMLTLVVFRWGGRVVCALEAGGVGPTGAGPKVAPRGVDRTTEEGKQLQRELEALERAEAEMFKHVREK</sequence>
<keyword evidence="3" id="KW-1185">Reference proteome</keyword>
<gene>
    <name evidence="2" type="ORF">POL58_10790</name>
</gene>
<name>A0ABT5B297_9BACT</name>
<feature type="coiled-coil region" evidence="1">
    <location>
        <begin position="48"/>
        <end position="78"/>
    </location>
</feature>
<dbReference type="RefSeq" id="WP_271997124.1">
    <property type="nucleotide sequence ID" value="NZ_JAQNDN010000003.1"/>
</dbReference>
<dbReference type="Proteomes" id="UP001217838">
    <property type="component" value="Unassembled WGS sequence"/>
</dbReference>
<comment type="caution">
    <text evidence="2">The sequence shown here is derived from an EMBL/GenBank/DDBJ whole genome shotgun (WGS) entry which is preliminary data.</text>
</comment>
<organism evidence="2 3">
    <name type="scientific">Nannocystis radixulma</name>
    <dbReference type="NCBI Taxonomy" id="2995305"/>
    <lineage>
        <taxon>Bacteria</taxon>
        <taxon>Pseudomonadati</taxon>
        <taxon>Myxococcota</taxon>
        <taxon>Polyangia</taxon>
        <taxon>Nannocystales</taxon>
        <taxon>Nannocystaceae</taxon>
        <taxon>Nannocystis</taxon>
    </lineage>
</organism>
<keyword evidence="1" id="KW-0175">Coiled coil</keyword>
<reference evidence="2 3" key="1">
    <citation type="submission" date="2022-11" db="EMBL/GenBank/DDBJ databases">
        <title>Minimal conservation of predation-associated metabolite biosynthetic gene clusters underscores biosynthetic potential of Myxococcota including descriptions for ten novel species: Archangium lansinium sp. nov., Myxococcus landrumus sp. nov., Nannocystis bai.</title>
        <authorList>
            <person name="Ahearne A."/>
            <person name="Stevens C."/>
            <person name="Dowd S."/>
        </authorList>
    </citation>
    <scope>NUCLEOTIDE SEQUENCE [LARGE SCALE GENOMIC DNA]</scope>
    <source>
        <strain evidence="2 3">NCELM</strain>
    </source>
</reference>
<evidence type="ECO:0000256" key="1">
    <source>
        <dbReference type="SAM" id="Coils"/>
    </source>
</evidence>
<proteinExistence type="predicted"/>
<evidence type="ECO:0000313" key="3">
    <source>
        <dbReference type="Proteomes" id="UP001217838"/>
    </source>
</evidence>
<protein>
    <submittedName>
        <fullName evidence="2">Uncharacterized protein</fullName>
    </submittedName>
</protein>
<accession>A0ABT5B297</accession>
<dbReference type="EMBL" id="JAQNDN010000003">
    <property type="protein sequence ID" value="MDC0668229.1"/>
    <property type="molecule type" value="Genomic_DNA"/>
</dbReference>